<dbReference type="PANTHER" id="PTHR33977">
    <property type="entry name" value="ZINC ION BINDING PROTEIN"/>
    <property type="match status" value="1"/>
</dbReference>
<keyword evidence="4" id="KW-1185">Reference proteome</keyword>
<gene>
    <name evidence="3" type="ORF">INT47_009388</name>
</gene>
<name>A0A8H7R742_9FUNG</name>
<dbReference type="InterPro" id="IPR007527">
    <property type="entry name" value="Znf_SWIM"/>
</dbReference>
<dbReference type="PROSITE" id="PS50966">
    <property type="entry name" value="ZF_SWIM"/>
    <property type="match status" value="1"/>
</dbReference>
<dbReference type="Pfam" id="PF04434">
    <property type="entry name" value="SWIM"/>
    <property type="match status" value="1"/>
</dbReference>
<keyword evidence="1" id="KW-0863">Zinc-finger</keyword>
<dbReference type="EMBL" id="JAEPRD010000045">
    <property type="protein sequence ID" value="KAG2204346.1"/>
    <property type="molecule type" value="Genomic_DNA"/>
</dbReference>
<evidence type="ECO:0000313" key="3">
    <source>
        <dbReference type="EMBL" id="KAG2204346.1"/>
    </source>
</evidence>
<reference evidence="3" key="1">
    <citation type="submission" date="2020-12" db="EMBL/GenBank/DDBJ databases">
        <title>Metabolic potential, ecology and presence of endohyphal bacteria is reflected in genomic diversity of Mucoromycotina.</title>
        <authorList>
            <person name="Muszewska A."/>
            <person name="Okrasinska A."/>
            <person name="Steczkiewicz K."/>
            <person name="Drgas O."/>
            <person name="Orlowska M."/>
            <person name="Perlinska-Lenart U."/>
            <person name="Aleksandrzak-Piekarczyk T."/>
            <person name="Szatraj K."/>
            <person name="Zielenkiewicz U."/>
            <person name="Pilsyk S."/>
            <person name="Malc E."/>
            <person name="Mieczkowski P."/>
            <person name="Kruszewska J.S."/>
            <person name="Biernat P."/>
            <person name="Pawlowska J."/>
        </authorList>
    </citation>
    <scope>NUCLEOTIDE SEQUENCE</scope>
    <source>
        <strain evidence="3">WA0000017839</strain>
    </source>
</reference>
<keyword evidence="1" id="KW-0479">Metal-binding</keyword>
<evidence type="ECO:0000259" key="2">
    <source>
        <dbReference type="PROSITE" id="PS50966"/>
    </source>
</evidence>
<evidence type="ECO:0000256" key="1">
    <source>
        <dbReference type="PROSITE-ProRule" id="PRU00325"/>
    </source>
</evidence>
<dbReference type="PANTHER" id="PTHR33977:SF1">
    <property type="entry name" value="ZINC ION BINDING PROTEIN"/>
    <property type="match status" value="1"/>
</dbReference>
<sequence length="302" mass="34890">MLTNCKSGRSVFTRKLTAFITENSVYPAFLQYFKSRYLENDAFMRWSAANQPGMYTNMETNNYVESWHNQLKTTYFGNKRNRSVDRLVFVLVKGVLPEYNINISRISLKVGRTGSEERRHRKREMQAETISADALEAATADSAGRTVYVFSFSISGVNYNVVVNDFQMISCSCPKFRFNSITCKHMYLLKRDMSRLSVLEVSFYPTFSNIYQPFVDSSSLPNSTEQAPLTVPSNSSTEFDTLISDMHKLKRQQYTLNETKLEELSSFNHWFLSRIDSTNIPSNYNFTTKKNNPSKIGYVNRK</sequence>
<keyword evidence="1" id="KW-0862">Zinc</keyword>
<dbReference type="GO" id="GO:0008270">
    <property type="term" value="F:zinc ion binding"/>
    <property type="evidence" value="ECO:0007669"/>
    <property type="project" value="UniProtKB-KW"/>
</dbReference>
<protein>
    <recommendedName>
        <fullName evidence="2">SWIM-type domain-containing protein</fullName>
    </recommendedName>
</protein>
<dbReference type="AlphaFoldDB" id="A0A8H7R742"/>
<dbReference type="OrthoDB" id="2430203at2759"/>
<dbReference type="Proteomes" id="UP000603453">
    <property type="component" value="Unassembled WGS sequence"/>
</dbReference>
<evidence type="ECO:0000313" key="4">
    <source>
        <dbReference type="Proteomes" id="UP000603453"/>
    </source>
</evidence>
<comment type="caution">
    <text evidence="3">The sequence shown here is derived from an EMBL/GenBank/DDBJ whole genome shotgun (WGS) entry which is preliminary data.</text>
</comment>
<accession>A0A8H7R742</accession>
<organism evidence="3 4">
    <name type="scientific">Mucor saturninus</name>
    <dbReference type="NCBI Taxonomy" id="64648"/>
    <lineage>
        <taxon>Eukaryota</taxon>
        <taxon>Fungi</taxon>
        <taxon>Fungi incertae sedis</taxon>
        <taxon>Mucoromycota</taxon>
        <taxon>Mucoromycotina</taxon>
        <taxon>Mucoromycetes</taxon>
        <taxon>Mucorales</taxon>
        <taxon>Mucorineae</taxon>
        <taxon>Mucoraceae</taxon>
        <taxon>Mucor</taxon>
    </lineage>
</organism>
<proteinExistence type="predicted"/>
<feature type="domain" description="SWIM-type" evidence="2">
    <location>
        <begin position="159"/>
        <end position="194"/>
    </location>
</feature>